<protein>
    <submittedName>
        <fullName evidence="7">Ribosomal-protein-alanine N-acetyltransferase</fullName>
        <ecNumber evidence="7">2.3.1.267</ecNumber>
    </submittedName>
</protein>
<evidence type="ECO:0000259" key="6">
    <source>
        <dbReference type="PROSITE" id="PS51186"/>
    </source>
</evidence>
<dbReference type="GO" id="GO:0008999">
    <property type="term" value="F:protein-N-terminal-alanine acetyltransferase activity"/>
    <property type="evidence" value="ECO:0007669"/>
    <property type="project" value="UniProtKB-EC"/>
</dbReference>
<dbReference type="NCBIfam" id="TIGR01575">
    <property type="entry name" value="rimI"/>
    <property type="match status" value="1"/>
</dbReference>
<feature type="domain" description="N-acetyltransferase" evidence="6">
    <location>
        <begin position="3"/>
        <end position="146"/>
    </location>
</feature>
<dbReference type="InterPro" id="IPR050680">
    <property type="entry name" value="YpeA/RimI_acetyltransf"/>
</dbReference>
<evidence type="ECO:0000256" key="5">
    <source>
        <dbReference type="SAM" id="Phobius"/>
    </source>
</evidence>
<dbReference type="EC" id="2.3.1.267" evidence="7"/>
<dbReference type="InterPro" id="IPR000182">
    <property type="entry name" value="GNAT_dom"/>
</dbReference>
<name>A0A497EUZ7_9CREN</name>
<comment type="similarity">
    <text evidence="1">Belongs to the acetyltransferase family. RimI subfamily.</text>
</comment>
<evidence type="ECO:0000256" key="2">
    <source>
        <dbReference type="ARBA" id="ARBA00022490"/>
    </source>
</evidence>
<dbReference type="PANTHER" id="PTHR43420:SF12">
    <property type="entry name" value="N-ACETYLTRANSFERASE DOMAIN-CONTAINING PROTEIN"/>
    <property type="match status" value="1"/>
</dbReference>
<dbReference type="InterPro" id="IPR006464">
    <property type="entry name" value="AcTrfase_RimI/Ard1"/>
</dbReference>
<evidence type="ECO:0000256" key="3">
    <source>
        <dbReference type="ARBA" id="ARBA00022679"/>
    </source>
</evidence>
<keyword evidence="5" id="KW-1133">Transmembrane helix</keyword>
<keyword evidence="5" id="KW-0812">Transmembrane</keyword>
<evidence type="ECO:0000313" key="8">
    <source>
        <dbReference type="Proteomes" id="UP000278475"/>
    </source>
</evidence>
<sequence>MNIEVRKATLEDLPRVYEIELLSFKDPYPFGYLKALYYLSPIFLVATLNNEVVGYIIAMLKWGSLGHIISLAVHPHHRRKGIGKLLLNKTLNLLKGLGALTCRLEVREDNEPAISLYRSLGFLEDHRIKGYYKDGTTAIVMIKKLS</sequence>
<keyword evidence="4 7" id="KW-0012">Acyltransferase</keyword>
<dbReference type="CDD" id="cd04301">
    <property type="entry name" value="NAT_SF"/>
    <property type="match status" value="1"/>
</dbReference>
<dbReference type="PROSITE" id="PS51186">
    <property type="entry name" value="GNAT"/>
    <property type="match status" value="1"/>
</dbReference>
<keyword evidence="2" id="KW-0963">Cytoplasm</keyword>
<dbReference type="AlphaFoldDB" id="A0A497EUZ7"/>
<keyword evidence="3 7" id="KW-0808">Transferase</keyword>
<feature type="transmembrane region" description="Helical" evidence="5">
    <location>
        <begin position="35"/>
        <end position="58"/>
    </location>
</feature>
<evidence type="ECO:0000256" key="1">
    <source>
        <dbReference type="ARBA" id="ARBA00005395"/>
    </source>
</evidence>
<proteinExistence type="inferred from homology"/>
<gene>
    <name evidence="7" type="primary">rimI</name>
    <name evidence="7" type="ORF">DRJ31_01000</name>
</gene>
<dbReference type="Gene3D" id="3.40.630.30">
    <property type="match status" value="1"/>
</dbReference>
<comment type="caution">
    <text evidence="7">The sequence shown here is derived from an EMBL/GenBank/DDBJ whole genome shotgun (WGS) entry which is preliminary data.</text>
</comment>
<dbReference type="InterPro" id="IPR016181">
    <property type="entry name" value="Acyl_CoA_acyltransferase"/>
</dbReference>
<dbReference type="Proteomes" id="UP000278475">
    <property type="component" value="Unassembled WGS sequence"/>
</dbReference>
<evidence type="ECO:0000313" key="7">
    <source>
        <dbReference type="EMBL" id="RLE50540.1"/>
    </source>
</evidence>
<dbReference type="EMBL" id="QMQV01000004">
    <property type="protein sequence ID" value="RLE50540.1"/>
    <property type="molecule type" value="Genomic_DNA"/>
</dbReference>
<accession>A0A497EUZ7</accession>
<dbReference type="Pfam" id="PF00583">
    <property type="entry name" value="Acetyltransf_1"/>
    <property type="match status" value="1"/>
</dbReference>
<reference evidence="7 8" key="1">
    <citation type="submission" date="2018-06" db="EMBL/GenBank/DDBJ databases">
        <title>Extensive metabolic versatility and redundancy in microbially diverse, dynamic hydrothermal sediments.</title>
        <authorList>
            <person name="Dombrowski N."/>
            <person name="Teske A."/>
            <person name="Baker B.J."/>
        </authorList>
    </citation>
    <scope>NUCLEOTIDE SEQUENCE [LARGE SCALE GENOMIC DNA]</scope>
    <source>
        <strain evidence="7">B66_G16</strain>
    </source>
</reference>
<organism evidence="7 8">
    <name type="scientific">Thermoproteota archaeon</name>
    <dbReference type="NCBI Taxonomy" id="2056631"/>
    <lineage>
        <taxon>Archaea</taxon>
        <taxon>Thermoproteota</taxon>
    </lineage>
</organism>
<dbReference type="PANTHER" id="PTHR43420">
    <property type="entry name" value="ACETYLTRANSFERASE"/>
    <property type="match status" value="1"/>
</dbReference>
<keyword evidence="5" id="KW-0472">Membrane</keyword>
<evidence type="ECO:0000256" key="4">
    <source>
        <dbReference type="ARBA" id="ARBA00023315"/>
    </source>
</evidence>
<dbReference type="SUPFAM" id="SSF55729">
    <property type="entry name" value="Acyl-CoA N-acyltransferases (Nat)"/>
    <property type="match status" value="1"/>
</dbReference>